<dbReference type="SMART" id="SM00382">
    <property type="entry name" value="AAA"/>
    <property type="match status" value="1"/>
</dbReference>
<keyword evidence="5" id="KW-0862">Zinc</keyword>
<dbReference type="InterPro" id="IPR017871">
    <property type="entry name" value="ABC_transporter-like_CS"/>
</dbReference>
<name>A0AAC9KE36_9PROT</name>
<dbReference type="GO" id="GO:0006829">
    <property type="term" value="P:zinc ion transport"/>
    <property type="evidence" value="ECO:0007669"/>
    <property type="project" value="UniProtKB-KW"/>
</dbReference>
<sequence length="297" mass="31288">MCDLPAGMLGPCTHAGGRHCSGVPVARNSLGCRTSMSMPKNEHSPGARSHGIGGRCSVSLQNVRVTFGRHVAVDGVTGLFDPGSLTAVAGPNGAGKSTLLRSIAGIASLSGGKVDLGGAGRSAIGYLPQVADIDRSFPMTVSDAVLMGAWRRLGLVRGVCETLHSEMRYALAAVGMQGHMDTTIGSLSSGQLQRVLFARLLMQNASLLLLDEPFNAVDAGTTADLLQLINAWHQEGRTVIAVLHDVEQIRRYFPQTLLLARQPIAWGKTQDVLSDANIQHARVLVNGQPSPDSAELL</sequence>
<dbReference type="GO" id="GO:0005524">
    <property type="term" value="F:ATP binding"/>
    <property type="evidence" value="ECO:0007669"/>
    <property type="project" value="UniProtKB-KW"/>
</dbReference>
<accession>A0AAC9KE36</accession>
<dbReference type="SUPFAM" id="SSF52540">
    <property type="entry name" value="P-loop containing nucleoside triphosphate hydrolases"/>
    <property type="match status" value="1"/>
</dbReference>
<evidence type="ECO:0000313" key="9">
    <source>
        <dbReference type="Proteomes" id="UP000182373"/>
    </source>
</evidence>
<dbReference type="GO" id="GO:0016887">
    <property type="term" value="F:ATP hydrolysis activity"/>
    <property type="evidence" value="ECO:0007669"/>
    <property type="project" value="InterPro"/>
</dbReference>
<dbReference type="InterPro" id="IPR050153">
    <property type="entry name" value="Metal_Ion_Import_ABC"/>
</dbReference>
<evidence type="ECO:0000256" key="5">
    <source>
        <dbReference type="ARBA" id="ARBA00022906"/>
    </source>
</evidence>
<dbReference type="InterPro" id="IPR003439">
    <property type="entry name" value="ABC_transporter-like_ATP-bd"/>
</dbReference>
<evidence type="ECO:0000256" key="4">
    <source>
        <dbReference type="ARBA" id="ARBA00022840"/>
    </source>
</evidence>
<evidence type="ECO:0000256" key="2">
    <source>
        <dbReference type="ARBA" id="ARBA00022448"/>
    </source>
</evidence>
<protein>
    <submittedName>
        <fullName evidence="8">Manganese transport system ATP-binding protein</fullName>
    </submittedName>
</protein>
<gene>
    <name evidence="8" type="ORF">GbCGDNIH9_1210</name>
</gene>
<reference evidence="9" key="1">
    <citation type="submission" date="2016-11" db="EMBL/GenBank/DDBJ databases">
        <title>Comparative genomic and phenotypic analysis of Granulibacter bethesdensis clinical isolates from patients with chronic granulomatous disease.</title>
        <authorList>
            <person name="Zarember K.A."/>
            <person name="Porcella S.F."/>
            <person name="Chu J."/>
            <person name="Ding L."/>
            <person name="Dahlstrom E."/>
            <person name="Barbian K."/>
            <person name="Martens C."/>
            <person name="Sykora L."/>
            <person name="Kramer S."/>
            <person name="Pettinato A.M."/>
            <person name="Hong H."/>
            <person name="Wald G."/>
            <person name="Berg L.J."/>
            <person name="Rogge L.S."/>
            <person name="Greenberg D.E."/>
            <person name="Falcone E.L."/>
            <person name="Neves J.F."/>
            <person name="Simoes M.J."/>
            <person name="Casal M."/>
            <person name="Rodriguez-Lopez F.C."/>
            <person name="Zelazny A."/>
            <person name="Gallin J.I."/>
            <person name="Holland S.M."/>
        </authorList>
    </citation>
    <scope>NUCLEOTIDE SEQUENCE [LARGE SCALE GENOMIC DNA]</scope>
    <source>
        <strain evidence="9">NIH9.1</strain>
    </source>
</reference>
<dbReference type="PANTHER" id="PTHR42734:SF5">
    <property type="entry name" value="IRON TRANSPORT SYSTEM ATP-BINDING PROTEIN HI_0361-RELATED"/>
    <property type="match status" value="1"/>
</dbReference>
<evidence type="ECO:0000256" key="3">
    <source>
        <dbReference type="ARBA" id="ARBA00022741"/>
    </source>
</evidence>
<comment type="similarity">
    <text evidence="1">Belongs to the ABC transporter superfamily.</text>
</comment>
<keyword evidence="2" id="KW-0813">Transport</keyword>
<proteinExistence type="inferred from homology"/>
<dbReference type="Pfam" id="PF00005">
    <property type="entry name" value="ABC_tran"/>
    <property type="match status" value="1"/>
</dbReference>
<evidence type="ECO:0000256" key="6">
    <source>
        <dbReference type="ARBA" id="ARBA00023065"/>
    </source>
</evidence>
<keyword evidence="4 8" id="KW-0067">ATP-binding</keyword>
<dbReference type="Proteomes" id="UP000182373">
    <property type="component" value="Chromosome"/>
</dbReference>
<evidence type="ECO:0000313" key="8">
    <source>
        <dbReference type="EMBL" id="APH54503.1"/>
    </source>
</evidence>
<dbReference type="InterPro" id="IPR027417">
    <property type="entry name" value="P-loop_NTPase"/>
</dbReference>
<evidence type="ECO:0000256" key="1">
    <source>
        <dbReference type="ARBA" id="ARBA00005417"/>
    </source>
</evidence>
<evidence type="ECO:0000259" key="7">
    <source>
        <dbReference type="PROSITE" id="PS50893"/>
    </source>
</evidence>
<keyword evidence="6" id="KW-0406">Ion transport</keyword>
<dbReference type="InterPro" id="IPR003593">
    <property type="entry name" value="AAA+_ATPase"/>
</dbReference>
<dbReference type="PANTHER" id="PTHR42734">
    <property type="entry name" value="METAL TRANSPORT SYSTEM ATP-BINDING PROTEIN TM_0124-RELATED"/>
    <property type="match status" value="1"/>
</dbReference>
<organism evidence="8 9">
    <name type="scientific">Granulibacter bethesdensis</name>
    <dbReference type="NCBI Taxonomy" id="364410"/>
    <lineage>
        <taxon>Bacteria</taxon>
        <taxon>Pseudomonadati</taxon>
        <taxon>Pseudomonadota</taxon>
        <taxon>Alphaproteobacteria</taxon>
        <taxon>Acetobacterales</taxon>
        <taxon>Acetobacteraceae</taxon>
        <taxon>Granulibacter</taxon>
    </lineage>
</organism>
<keyword evidence="3" id="KW-0547">Nucleotide-binding</keyword>
<dbReference type="PROSITE" id="PS00211">
    <property type="entry name" value="ABC_TRANSPORTER_1"/>
    <property type="match status" value="1"/>
</dbReference>
<dbReference type="PROSITE" id="PS50893">
    <property type="entry name" value="ABC_TRANSPORTER_2"/>
    <property type="match status" value="1"/>
</dbReference>
<dbReference type="AlphaFoldDB" id="A0AAC9KE36"/>
<dbReference type="Gene3D" id="3.40.50.300">
    <property type="entry name" value="P-loop containing nucleotide triphosphate hydrolases"/>
    <property type="match status" value="1"/>
</dbReference>
<dbReference type="EMBL" id="CP018191">
    <property type="protein sequence ID" value="APH54503.1"/>
    <property type="molecule type" value="Genomic_DNA"/>
</dbReference>
<feature type="domain" description="ABC transporter" evidence="7">
    <location>
        <begin position="58"/>
        <end position="286"/>
    </location>
</feature>
<keyword evidence="5" id="KW-0864">Zinc transport</keyword>
<dbReference type="CDD" id="cd03235">
    <property type="entry name" value="ABC_Metallic_Cations"/>
    <property type="match status" value="1"/>
</dbReference>